<sequence>MHRVKIFCTLIVLCFGCQKNKTYDEWFVTSQQNNLAIQLFATKQHSKSNPIAIFVHGDGPSNNDSHGYYLPIINHLNAQGISAVSWHKPGVENSTGNWLSQSMNDRAIEVEDVINDLRQKGYRGSIGIIGFSQAGWVLPYINNTSIDFAALISPAINWQQQSAYQMMLRLIDKGVITENDLDAQAEILNLTDKEYQLFSQGFAAYQADDLHQHPYMPAPITDEARFNFISMNMHEDATAGLAQLNIPLLVLMGAQDTQVDSQNTLKVIQELPYADDKNKLHYRMFAQANHQLLHAEEFNGLSGIDWYLKFQLLQADAFAPDVLPSLTTWIKNITK</sequence>
<feature type="domain" description="Serine aminopeptidase S33" evidence="1">
    <location>
        <begin position="53"/>
        <end position="294"/>
    </location>
</feature>
<dbReference type="EMBL" id="BSST01000001">
    <property type="protein sequence ID" value="GLX78977.1"/>
    <property type="molecule type" value="Genomic_DNA"/>
</dbReference>
<gene>
    <name evidence="2" type="ORF">tinsulaeT_23170</name>
</gene>
<comment type="caution">
    <text evidence="2">The sequence shown here is derived from an EMBL/GenBank/DDBJ whole genome shotgun (WGS) entry which is preliminary data.</text>
</comment>
<dbReference type="RefSeq" id="WP_284244858.1">
    <property type="nucleotide sequence ID" value="NZ_BSST01000001.1"/>
</dbReference>
<evidence type="ECO:0000313" key="2">
    <source>
        <dbReference type="EMBL" id="GLX78977.1"/>
    </source>
</evidence>
<evidence type="ECO:0000259" key="1">
    <source>
        <dbReference type="Pfam" id="PF12146"/>
    </source>
</evidence>
<name>A0ABQ6GWH6_9GAMM</name>
<evidence type="ECO:0000313" key="3">
    <source>
        <dbReference type="Proteomes" id="UP001157186"/>
    </source>
</evidence>
<dbReference type="PANTHER" id="PTHR43265">
    <property type="entry name" value="ESTERASE ESTD"/>
    <property type="match status" value="1"/>
</dbReference>
<keyword evidence="3" id="KW-1185">Reference proteome</keyword>
<organism evidence="2 3">
    <name type="scientific">Thalassotalea insulae</name>
    <dbReference type="NCBI Taxonomy" id="2056778"/>
    <lineage>
        <taxon>Bacteria</taxon>
        <taxon>Pseudomonadati</taxon>
        <taxon>Pseudomonadota</taxon>
        <taxon>Gammaproteobacteria</taxon>
        <taxon>Alteromonadales</taxon>
        <taxon>Colwelliaceae</taxon>
        <taxon>Thalassotalea</taxon>
    </lineage>
</organism>
<dbReference type="SUPFAM" id="SSF53474">
    <property type="entry name" value="alpha/beta-Hydrolases"/>
    <property type="match status" value="1"/>
</dbReference>
<dbReference type="Gene3D" id="3.40.50.1820">
    <property type="entry name" value="alpha/beta hydrolase"/>
    <property type="match status" value="1"/>
</dbReference>
<dbReference type="PANTHER" id="PTHR43265:SF1">
    <property type="entry name" value="ESTERASE ESTD"/>
    <property type="match status" value="1"/>
</dbReference>
<proteinExistence type="predicted"/>
<dbReference type="Proteomes" id="UP001157186">
    <property type="component" value="Unassembled WGS sequence"/>
</dbReference>
<accession>A0ABQ6GWH6</accession>
<dbReference type="InterPro" id="IPR022742">
    <property type="entry name" value="Hydrolase_4"/>
</dbReference>
<dbReference type="Pfam" id="PF12146">
    <property type="entry name" value="Hydrolase_4"/>
    <property type="match status" value="1"/>
</dbReference>
<dbReference type="InterPro" id="IPR029058">
    <property type="entry name" value="AB_hydrolase_fold"/>
</dbReference>
<reference evidence="2 3" key="1">
    <citation type="submission" date="2023-03" db="EMBL/GenBank/DDBJ databases">
        <title>Draft genome sequence of Thalassotalea insulae KCTC 62186T.</title>
        <authorList>
            <person name="Sawabe T."/>
        </authorList>
    </citation>
    <scope>NUCLEOTIDE SEQUENCE [LARGE SCALE GENOMIC DNA]</scope>
    <source>
        <strain evidence="2 3">KCTC 62186</strain>
    </source>
</reference>
<protein>
    <recommendedName>
        <fullName evidence="1">Serine aminopeptidase S33 domain-containing protein</fullName>
    </recommendedName>
</protein>
<dbReference type="InterPro" id="IPR053145">
    <property type="entry name" value="AB_hydrolase_Est10"/>
</dbReference>